<dbReference type="GO" id="GO:0008360">
    <property type="term" value="P:regulation of cell shape"/>
    <property type="evidence" value="ECO:0007669"/>
    <property type="project" value="UniProtKB-KW"/>
</dbReference>
<organism evidence="14 15">
    <name type="scientific">Candidatus Berkelbacteria bacterium RIFOXYA2_FULL_43_10</name>
    <dbReference type="NCBI Taxonomy" id="1797472"/>
    <lineage>
        <taxon>Bacteria</taxon>
        <taxon>Candidatus Berkelbacteria</taxon>
    </lineage>
</organism>
<dbReference type="GO" id="GO:0005737">
    <property type="term" value="C:cytoplasm"/>
    <property type="evidence" value="ECO:0007669"/>
    <property type="project" value="UniProtKB-SubCell"/>
</dbReference>
<evidence type="ECO:0000256" key="2">
    <source>
        <dbReference type="ARBA" id="ARBA00004752"/>
    </source>
</evidence>
<evidence type="ECO:0000256" key="3">
    <source>
        <dbReference type="ARBA" id="ARBA00022490"/>
    </source>
</evidence>
<feature type="binding site" evidence="12">
    <location>
        <begin position="22"/>
        <end position="23"/>
    </location>
    <ligand>
        <name>phosphoenolpyruvate</name>
        <dbReference type="ChEBI" id="CHEBI:58702"/>
    </ligand>
</feature>
<evidence type="ECO:0000256" key="5">
    <source>
        <dbReference type="ARBA" id="ARBA00022679"/>
    </source>
</evidence>
<keyword evidence="8 12" id="KW-0131">Cell cycle</keyword>
<dbReference type="GO" id="GO:0051301">
    <property type="term" value="P:cell division"/>
    <property type="evidence" value="ECO:0007669"/>
    <property type="project" value="UniProtKB-KW"/>
</dbReference>
<dbReference type="EMBL" id="MEZY01000002">
    <property type="protein sequence ID" value="OGD65933.1"/>
    <property type="molecule type" value="Genomic_DNA"/>
</dbReference>
<evidence type="ECO:0000256" key="10">
    <source>
        <dbReference type="ARBA" id="ARBA00038367"/>
    </source>
</evidence>
<dbReference type="Proteomes" id="UP000178583">
    <property type="component" value="Unassembled WGS sequence"/>
</dbReference>
<dbReference type="InterPro" id="IPR005750">
    <property type="entry name" value="UDP_GlcNAc_COvinyl_MurA"/>
</dbReference>
<dbReference type="Gene3D" id="3.65.10.10">
    <property type="entry name" value="Enolpyruvate transferase domain"/>
    <property type="match status" value="2"/>
</dbReference>
<name>A0A1F5EEX6_9BACT</name>
<keyword evidence="3 12" id="KW-0963">Cytoplasm</keyword>
<dbReference type="GO" id="GO:0071555">
    <property type="term" value="P:cell wall organization"/>
    <property type="evidence" value="ECO:0007669"/>
    <property type="project" value="UniProtKB-KW"/>
</dbReference>
<comment type="pathway">
    <text evidence="2 12">Cell wall biogenesis; peptidoglycan biosynthesis.</text>
</comment>
<dbReference type="UniPathway" id="UPA00219"/>
<dbReference type="EC" id="2.5.1.7" evidence="12"/>
<sequence length="416" mass="44645">MSVYKIIGGEHLHGSVKISGAKNAALKIIAASIMADSPSTIHDVPRILDIIKLEEIIEQAGAKINVDGNTVVIDPSSINTTKLDHDLVKQLRGSIVLAGPMLSRFHQVEFAQPGGCLIGARPIDTHLHLFSQFGIKLVEGGDSYTLKGKPVSGDITLNELSVTATENAIMASVLSPGTTTIYAGACEPEIENLIDFLNNMGAKIKTYFGHKIEIEGVEKLHGTEHRIIPDRIEAGTYILAALATNSEIEVTNINPEHLKHVLNRIKNSGADISVSANSLSTKKHSGLKSVDIDTRTYPGFPTDLQSQYAVFSATTTGSTRIFETIFESRFGYIEEIKKMGADISVESPHIVYVHGPVTLQGTEIDALDIRGGAALVMAGLIANGTTTINGAELIKRGYEDMAGKLQKLGANIEEID</sequence>
<comment type="catalytic activity">
    <reaction evidence="11 12">
        <text>phosphoenolpyruvate + UDP-N-acetyl-alpha-D-glucosamine = UDP-N-acetyl-3-O-(1-carboxyvinyl)-alpha-D-glucosamine + phosphate</text>
        <dbReference type="Rhea" id="RHEA:18681"/>
        <dbReference type="ChEBI" id="CHEBI:43474"/>
        <dbReference type="ChEBI" id="CHEBI:57705"/>
        <dbReference type="ChEBI" id="CHEBI:58702"/>
        <dbReference type="ChEBI" id="CHEBI:68483"/>
        <dbReference type="EC" id="2.5.1.7"/>
    </reaction>
</comment>
<reference evidence="14 15" key="1">
    <citation type="journal article" date="2016" name="Nat. Commun.">
        <title>Thousands of microbial genomes shed light on interconnected biogeochemical processes in an aquifer system.</title>
        <authorList>
            <person name="Anantharaman K."/>
            <person name="Brown C.T."/>
            <person name="Hug L.A."/>
            <person name="Sharon I."/>
            <person name="Castelle C.J."/>
            <person name="Probst A.J."/>
            <person name="Thomas B.C."/>
            <person name="Singh A."/>
            <person name="Wilkins M.J."/>
            <person name="Karaoz U."/>
            <person name="Brodie E.L."/>
            <person name="Williams K.H."/>
            <person name="Hubbard S.S."/>
            <person name="Banfield J.F."/>
        </authorList>
    </citation>
    <scope>NUCLEOTIDE SEQUENCE [LARGE SCALE GENOMIC DNA]</scope>
</reference>
<dbReference type="InterPro" id="IPR036968">
    <property type="entry name" value="Enolpyruvate_Tfrase_sf"/>
</dbReference>
<comment type="subcellular location">
    <subcellularLocation>
        <location evidence="1 12">Cytoplasm</location>
    </subcellularLocation>
</comment>
<dbReference type="NCBIfam" id="TIGR01072">
    <property type="entry name" value="murA"/>
    <property type="match status" value="1"/>
</dbReference>
<feature type="active site" description="Proton donor" evidence="12">
    <location>
        <position position="116"/>
    </location>
</feature>
<dbReference type="HAMAP" id="MF_00111">
    <property type="entry name" value="MurA"/>
    <property type="match status" value="1"/>
</dbReference>
<dbReference type="InterPro" id="IPR013792">
    <property type="entry name" value="RNA3'P_cycl/enolpyr_Trfase_a/b"/>
</dbReference>
<comment type="function">
    <text evidence="12">Cell wall formation. Adds enolpyruvyl to UDP-N-acetylglucosamine.</text>
</comment>
<evidence type="ECO:0000256" key="12">
    <source>
        <dbReference type="HAMAP-Rule" id="MF_00111"/>
    </source>
</evidence>
<dbReference type="GO" id="GO:0008760">
    <property type="term" value="F:UDP-N-acetylglucosamine 1-carboxyvinyltransferase activity"/>
    <property type="evidence" value="ECO:0007669"/>
    <property type="project" value="UniProtKB-UniRule"/>
</dbReference>
<evidence type="ECO:0000313" key="14">
    <source>
        <dbReference type="EMBL" id="OGD65933.1"/>
    </source>
</evidence>
<dbReference type="SUPFAM" id="SSF55205">
    <property type="entry name" value="EPT/RTPC-like"/>
    <property type="match status" value="1"/>
</dbReference>
<dbReference type="STRING" id="1797472.A2215_03995"/>
<feature type="binding site" evidence="12">
    <location>
        <position position="325"/>
    </location>
    <ligand>
        <name>UDP-N-acetyl-alpha-D-glucosamine</name>
        <dbReference type="ChEBI" id="CHEBI:57705"/>
    </ligand>
</feature>
<evidence type="ECO:0000256" key="11">
    <source>
        <dbReference type="ARBA" id="ARBA00047527"/>
    </source>
</evidence>
<evidence type="ECO:0000256" key="7">
    <source>
        <dbReference type="ARBA" id="ARBA00022984"/>
    </source>
</evidence>
<dbReference type="AlphaFoldDB" id="A0A1F5EEX6"/>
<keyword evidence="4 12" id="KW-0132">Cell division</keyword>
<evidence type="ECO:0000313" key="15">
    <source>
        <dbReference type="Proteomes" id="UP000178583"/>
    </source>
</evidence>
<keyword evidence="6 12" id="KW-0133">Cell shape</keyword>
<dbReference type="InterPro" id="IPR050068">
    <property type="entry name" value="MurA_subfamily"/>
</dbReference>
<evidence type="ECO:0000256" key="1">
    <source>
        <dbReference type="ARBA" id="ARBA00004496"/>
    </source>
</evidence>
<feature type="domain" description="Enolpyruvate transferase" evidence="13">
    <location>
        <begin position="8"/>
        <end position="405"/>
    </location>
</feature>
<evidence type="ECO:0000256" key="4">
    <source>
        <dbReference type="ARBA" id="ARBA00022618"/>
    </source>
</evidence>
<dbReference type="PANTHER" id="PTHR43783">
    <property type="entry name" value="UDP-N-ACETYLGLUCOSAMINE 1-CARBOXYVINYLTRANSFERASE"/>
    <property type="match status" value="1"/>
</dbReference>
<keyword evidence="7 12" id="KW-0573">Peptidoglycan synthesis</keyword>
<comment type="caution">
    <text evidence="12">Lacks conserved residue(s) required for the propagation of feature annotation.</text>
</comment>
<protein>
    <recommendedName>
        <fullName evidence="12">UDP-N-acetylglucosamine 1-carboxyvinyltransferase</fullName>
        <ecNumber evidence="12">2.5.1.7</ecNumber>
    </recommendedName>
    <alternativeName>
        <fullName evidence="12">Enoylpyruvate transferase</fullName>
    </alternativeName>
    <alternativeName>
        <fullName evidence="12">UDP-N-acetylglucosamine enolpyruvyl transferase</fullName>
        <shortName evidence="12">EPT</shortName>
    </alternativeName>
</protein>
<gene>
    <name evidence="12" type="primary">murA</name>
    <name evidence="14" type="ORF">A2215_03995</name>
</gene>
<dbReference type="CDD" id="cd01555">
    <property type="entry name" value="UdpNAET"/>
    <property type="match status" value="1"/>
</dbReference>
<dbReference type="InterPro" id="IPR001986">
    <property type="entry name" value="Enolpyruvate_Tfrase_dom"/>
</dbReference>
<feature type="binding site" evidence="12">
    <location>
        <position position="92"/>
    </location>
    <ligand>
        <name>UDP-N-acetyl-alpha-D-glucosamine</name>
        <dbReference type="ChEBI" id="CHEBI:57705"/>
    </ligand>
</feature>
<evidence type="ECO:0000256" key="8">
    <source>
        <dbReference type="ARBA" id="ARBA00023306"/>
    </source>
</evidence>
<keyword evidence="9 12" id="KW-0961">Cell wall biogenesis/degradation</keyword>
<dbReference type="NCBIfam" id="NF006873">
    <property type="entry name" value="PRK09369.1"/>
    <property type="match status" value="1"/>
</dbReference>
<keyword evidence="12" id="KW-0670">Pyruvate</keyword>
<feature type="modified residue" description="2-(S-cysteinyl)pyruvic acid O-phosphothioketal" evidence="12">
    <location>
        <position position="116"/>
    </location>
</feature>
<evidence type="ECO:0000259" key="13">
    <source>
        <dbReference type="Pfam" id="PF00275"/>
    </source>
</evidence>
<keyword evidence="5 12" id="KW-0808">Transferase</keyword>
<evidence type="ECO:0000256" key="6">
    <source>
        <dbReference type="ARBA" id="ARBA00022960"/>
    </source>
</evidence>
<dbReference type="PANTHER" id="PTHR43783:SF1">
    <property type="entry name" value="UDP-N-ACETYLGLUCOSAMINE 1-CARBOXYVINYLTRANSFERASE"/>
    <property type="match status" value="1"/>
</dbReference>
<accession>A0A1F5EEX6</accession>
<feature type="binding site" evidence="12">
    <location>
        <position position="303"/>
    </location>
    <ligand>
        <name>UDP-N-acetyl-alpha-D-glucosamine</name>
        <dbReference type="ChEBI" id="CHEBI:57705"/>
    </ligand>
</feature>
<proteinExistence type="inferred from homology"/>
<dbReference type="Pfam" id="PF00275">
    <property type="entry name" value="EPSP_synthase"/>
    <property type="match status" value="1"/>
</dbReference>
<evidence type="ECO:0000256" key="9">
    <source>
        <dbReference type="ARBA" id="ARBA00023316"/>
    </source>
</evidence>
<comment type="caution">
    <text evidence="14">The sequence shown here is derived from an EMBL/GenBank/DDBJ whole genome shotgun (WGS) entry which is preliminary data.</text>
</comment>
<dbReference type="GO" id="GO:0019277">
    <property type="term" value="P:UDP-N-acetylgalactosamine biosynthetic process"/>
    <property type="evidence" value="ECO:0007669"/>
    <property type="project" value="InterPro"/>
</dbReference>
<dbReference type="GO" id="GO:0009252">
    <property type="term" value="P:peptidoglycan biosynthetic process"/>
    <property type="evidence" value="ECO:0007669"/>
    <property type="project" value="UniProtKB-UniRule"/>
</dbReference>
<comment type="similarity">
    <text evidence="10 12">Belongs to the EPSP synthase family. MurA subfamily.</text>
</comment>